<dbReference type="STRING" id="1045775.SAMN05216378_3704"/>
<evidence type="ECO:0000313" key="10">
    <source>
        <dbReference type="EMBL" id="SFE60695.1"/>
    </source>
</evidence>
<evidence type="ECO:0000313" key="11">
    <source>
        <dbReference type="Proteomes" id="UP000198855"/>
    </source>
</evidence>
<comment type="subcellular location">
    <subcellularLocation>
        <location evidence="1">Membrane</location>
        <topology evidence="1">Lipid-anchor</topology>
    </subcellularLocation>
</comment>
<evidence type="ECO:0000256" key="2">
    <source>
        <dbReference type="ARBA" id="ARBA00007886"/>
    </source>
</evidence>
<dbReference type="InterPro" id="IPR038501">
    <property type="entry name" value="Spore_GerAC_C_sf"/>
</dbReference>
<evidence type="ECO:0000259" key="9">
    <source>
        <dbReference type="Pfam" id="PF25198"/>
    </source>
</evidence>
<dbReference type="NCBIfam" id="TIGR02887">
    <property type="entry name" value="spore_ger_x_C"/>
    <property type="match status" value="1"/>
</dbReference>
<dbReference type="Proteomes" id="UP000198855">
    <property type="component" value="Unassembled WGS sequence"/>
</dbReference>
<name>A0A1I2BXH0_9BACL</name>
<keyword evidence="11" id="KW-1185">Reference proteome</keyword>
<evidence type="ECO:0000256" key="4">
    <source>
        <dbReference type="ARBA" id="ARBA00022729"/>
    </source>
</evidence>
<comment type="similarity">
    <text evidence="2">Belongs to the GerABKC lipoprotein family.</text>
</comment>
<dbReference type="GO" id="GO:0016020">
    <property type="term" value="C:membrane"/>
    <property type="evidence" value="ECO:0007669"/>
    <property type="project" value="UniProtKB-SubCell"/>
</dbReference>
<protein>
    <submittedName>
        <fullName evidence="10">Germination protein, Ger(X)C family</fullName>
    </submittedName>
</protein>
<evidence type="ECO:0000259" key="8">
    <source>
        <dbReference type="Pfam" id="PF05504"/>
    </source>
</evidence>
<dbReference type="Gene3D" id="3.30.300.210">
    <property type="entry name" value="Nutrient germinant receptor protein C, domain 3"/>
    <property type="match status" value="1"/>
</dbReference>
<sequence>MKKNKPYKTIVVLMSLTFLCGCWDIKEINQRALPLVMGISKEHDEEYRVTLSLPITNVEGKTRIVTGKGDSVSSVLGQMRTNSENALDYSQLQLIVIDSHLAANHPEWIKIIKYFMISKEIPSIALVAITDDNIEKMFSNISKLGFTGTAVYDFFNKGTGWAPEVSYTRIWEVYQSLFSYTNDIAVPVVNSAKDTILNFEGSAVLKNGKITERINPSENHLVRLFQNHTTIRNTENLGFSTIVVTDSSLKVKPSMKNNEPRVASDLSLKISILEKEEGVSNNRIKEVLEKRIEQRFNDIFKQAQKNKTDIFGFGQHFRTRISFDELKNWREVYYPKLIVNFQVHVGME</sequence>
<dbReference type="AlphaFoldDB" id="A0A1I2BXH0"/>
<evidence type="ECO:0000256" key="6">
    <source>
        <dbReference type="ARBA" id="ARBA00023139"/>
    </source>
</evidence>
<dbReference type="PANTHER" id="PTHR35789">
    <property type="entry name" value="SPORE GERMINATION PROTEIN B3"/>
    <property type="match status" value="1"/>
</dbReference>
<dbReference type="GO" id="GO:0009847">
    <property type="term" value="P:spore germination"/>
    <property type="evidence" value="ECO:0007669"/>
    <property type="project" value="InterPro"/>
</dbReference>
<accession>A0A1I2BXH0</accession>
<dbReference type="RefSeq" id="WP_091187699.1">
    <property type="nucleotide sequence ID" value="NZ_FOMT01000003.1"/>
</dbReference>
<dbReference type="PANTHER" id="PTHR35789:SF1">
    <property type="entry name" value="SPORE GERMINATION PROTEIN B3"/>
    <property type="match status" value="1"/>
</dbReference>
<feature type="domain" description="Spore germination GerAC-like C-terminal" evidence="8">
    <location>
        <begin position="200"/>
        <end position="345"/>
    </location>
</feature>
<dbReference type="EMBL" id="FOMT01000003">
    <property type="protein sequence ID" value="SFE60695.1"/>
    <property type="molecule type" value="Genomic_DNA"/>
</dbReference>
<gene>
    <name evidence="10" type="ORF">SAMN05216378_3704</name>
</gene>
<keyword evidence="6" id="KW-0564">Palmitate</keyword>
<dbReference type="InterPro" id="IPR046953">
    <property type="entry name" value="Spore_GerAC-like_C"/>
</dbReference>
<dbReference type="InterPro" id="IPR057336">
    <property type="entry name" value="GerAC_N"/>
</dbReference>
<keyword evidence="4" id="KW-0732">Signal</keyword>
<evidence type="ECO:0000256" key="5">
    <source>
        <dbReference type="ARBA" id="ARBA00023136"/>
    </source>
</evidence>
<dbReference type="InterPro" id="IPR008844">
    <property type="entry name" value="Spore_GerAC-like"/>
</dbReference>
<reference evidence="11" key="1">
    <citation type="submission" date="2016-10" db="EMBL/GenBank/DDBJ databases">
        <authorList>
            <person name="Varghese N."/>
            <person name="Submissions S."/>
        </authorList>
    </citation>
    <scope>NUCLEOTIDE SEQUENCE [LARGE SCALE GENOMIC DNA]</scope>
    <source>
        <strain evidence="11">CGMCC 1.10784</strain>
    </source>
</reference>
<feature type="domain" description="Spore germination protein N-terminal" evidence="9">
    <location>
        <begin position="24"/>
        <end position="189"/>
    </location>
</feature>
<keyword evidence="5" id="KW-0472">Membrane</keyword>
<keyword evidence="3" id="KW-0309">Germination</keyword>
<organism evidence="10 11">
    <name type="scientific">Paenibacillus catalpae</name>
    <dbReference type="NCBI Taxonomy" id="1045775"/>
    <lineage>
        <taxon>Bacteria</taxon>
        <taxon>Bacillati</taxon>
        <taxon>Bacillota</taxon>
        <taxon>Bacilli</taxon>
        <taxon>Bacillales</taxon>
        <taxon>Paenibacillaceae</taxon>
        <taxon>Paenibacillus</taxon>
    </lineage>
</organism>
<dbReference type="PROSITE" id="PS51257">
    <property type="entry name" value="PROKAR_LIPOPROTEIN"/>
    <property type="match status" value="1"/>
</dbReference>
<dbReference type="OrthoDB" id="9816067at2"/>
<dbReference type="Pfam" id="PF25198">
    <property type="entry name" value="Spore_GerAC_N"/>
    <property type="match status" value="1"/>
</dbReference>
<evidence type="ECO:0000256" key="3">
    <source>
        <dbReference type="ARBA" id="ARBA00022544"/>
    </source>
</evidence>
<keyword evidence="7" id="KW-0449">Lipoprotein</keyword>
<proteinExistence type="inferred from homology"/>
<dbReference type="Pfam" id="PF05504">
    <property type="entry name" value="Spore_GerAC"/>
    <property type="match status" value="1"/>
</dbReference>
<evidence type="ECO:0000256" key="7">
    <source>
        <dbReference type="ARBA" id="ARBA00023288"/>
    </source>
</evidence>
<evidence type="ECO:0000256" key="1">
    <source>
        <dbReference type="ARBA" id="ARBA00004635"/>
    </source>
</evidence>